<evidence type="ECO:0000313" key="3">
    <source>
        <dbReference type="Proteomes" id="UP000221394"/>
    </source>
</evidence>
<organism evidence="2 3">
    <name type="scientific">Flavimobilis soli</name>
    <dbReference type="NCBI Taxonomy" id="442709"/>
    <lineage>
        <taxon>Bacteria</taxon>
        <taxon>Bacillati</taxon>
        <taxon>Actinomycetota</taxon>
        <taxon>Actinomycetes</taxon>
        <taxon>Micrococcales</taxon>
        <taxon>Jonesiaceae</taxon>
        <taxon>Flavimobilis</taxon>
    </lineage>
</organism>
<dbReference type="AlphaFoldDB" id="A0A2A9EG72"/>
<feature type="domain" description="Polysaccharide pyruvyl transferase" evidence="1">
    <location>
        <begin position="28"/>
        <end position="325"/>
    </location>
</feature>
<keyword evidence="3" id="KW-1185">Reference proteome</keyword>
<dbReference type="EMBL" id="PDJH01000001">
    <property type="protein sequence ID" value="PFG37616.1"/>
    <property type="molecule type" value="Genomic_DNA"/>
</dbReference>
<protein>
    <submittedName>
        <fullName evidence="2">Polysaccharide pyruvyl transferase</fullName>
    </submittedName>
</protein>
<comment type="caution">
    <text evidence="2">The sequence shown here is derived from an EMBL/GenBank/DDBJ whole genome shotgun (WGS) entry which is preliminary data.</text>
</comment>
<keyword evidence="2" id="KW-0808">Transferase</keyword>
<reference evidence="2 3" key="1">
    <citation type="submission" date="2017-10" db="EMBL/GenBank/DDBJ databases">
        <title>Sequencing the genomes of 1000 actinobacteria strains.</title>
        <authorList>
            <person name="Klenk H.-P."/>
        </authorList>
    </citation>
    <scope>NUCLEOTIDE SEQUENCE [LARGE SCALE GENOMIC DNA]</scope>
    <source>
        <strain evidence="2 3">DSM 21574</strain>
    </source>
</reference>
<dbReference type="InterPro" id="IPR007345">
    <property type="entry name" value="Polysacch_pyruvyl_Trfase"/>
</dbReference>
<evidence type="ECO:0000313" key="2">
    <source>
        <dbReference type="EMBL" id="PFG37616.1"/>
    </source>
</evidence>
<evidence type="ECO:0000259" key="1">
    <source>
        <dbReference type="Pfam" id="PF04230"/>
    </source>
</evidence>
<dbReference type="Pfam" id="PF04230">
    <property type="entry name" value="PS_pyruv_trans"/>
    <property type="match status" value="1"/>
</dbReference>
<sequence>MARILVRSAQDPRKIYPPVQASRRMGGNSGNLLYANAVFRALSTSGTRVVPGGFDAHTLEDPTEWVERINRRFDRYVMPMSNAFRFPFSEGLARMTRIVQQLDMPVTVVGVGAQTTADAAENESFRMGRTGSDKLPSAAALAKHDRTVRAFADAVLDKSESIGVRGELTKRYLVSLGVDASRVDVIGCPSIFTWGPGLRVRTDMPGLTSRSRISMNVDYRVGGIGPIVERNAAAYKRLTSPSQDARSARMIINGSEGRSTDHWDPATPIHTGHVLYRTKRLFFYPNPWGWIEDLARYDFVFGNRLHGNIAGIIGGTPAHLLAHDSRTRELAEYHGIPYTLMSDLSEPPLAEELYGRTDYTRFNELMPERFATYLDFLHRNGLETVFDEGQDNGAAFDETIEKGRKVRAVRPTITPIDKVLRRVGR</sequence>
<dbReference type="RefSeq" id="WP_098458639.1">
    <property type="nucleotide sequence ID" value="NZ_PDJH01000001.1"/>
</dbReference>
<gene>
    <name evidence="2" type="ORF">ATL41_2383</name>
</gene>
<dbReference type="Proteomes" id="UP000221394">
    <property type="component" value="Unassembled WGS sequence"/>
</dbReference>
<name>A0A2A9EG72_9MICO</name>
<dbReference type="GO" id="GO:0016740">
    <property type="term" value="F:transferase activity"/>
    <property type="evidence" value="ECO:0007669"/>
    <property type="project" value="UniProtKB-KW"/>
</dbReference>
<proteinExistence type="predicted"/>
<dbReference type="OrthoDB" id="9767435at2"/>
<accession>A0A2A9EG72</accession>